<gene>
    <name evidence="2" type="ORF">ACCAA_1740005</name>
</gene>
<keyword evidence="1" id="KW-0472">Membrane</keyword>
<keyword evidence="1" id="KW-0812">Transmembrane</keyword>
<dbReference type="Proteomes" id="UP000199169">
    <property type="component" value="Unassembled WGS sequence"/>
</dbReference>
<sequence length="105" mass="11330">MARYGEAVGLVDAFEADEALAIEALSAAIRYNHPVYEQGCLGGRGRRRAGHGGSGIQHFIRGVDKVKLRVGLVFAVILAMALGYIKQGRAHQMRPLARTQRQASG</sequence>
<feature type="transmembrane region" description="Helical" evidence="1">
    <location>
        <begin position="68"/>
        <end position="85"/>
    </location>
</feature>
<proteinExistence type="predicted"/>
<evidence type="ECO:0000313" key="3">
    <source>
        <dbReference type="Proteomes" id="UP000199169"/>
    </source>
</evidence>
<evidence type="ECO:0000313" key="2">
    <source>
        <dbReference type="EMBL" id="SBT04666.1"/>
    </source>
</evidence>
<name>A0A1A8XIZ4_9PROT</name>
<evidence type="ECO:0000256" key="1">
    <source>
        <dbReference type="SAM" id="Phobius"/>
    </source>
</evidence>
<dbReference type="STRING" id="1860102.ACCAA_1740005"/>
<dbReference type="EMBL" id="FLQX01000084">
    <property type="protein sequence ID" value="SBT04666.1"/>
    <property type="molecule type" value="Genomic_DNA"/>
</dbReference>
<protein>
    <submittedName>
        <fullName evidence="2">Uncharacterized protein</fullName>
    </submittedName>
</protein>
<accession>A0A1A8XIZ4</accession>
<dbReference type="RefSeq" id="WP_186406120.1">
    <property type="nucleotide sequence ID" value="NZ_FLQX01000084.1"/>
</dbReference>
<keyword evidence="3" id="KW-1185">Reference proteome</keyword>
<reference evidence="2 3" key="1">
    <citation type="submission" date="2016-06" db="EMBL/GenBank/DDBJ databases">
        <authorList>
            <person name="Kjaerup R.B."/>
            <person name="Dalgaard T.S."/>
            <person name="Juul-Madsen H.R."/>
        </authorList>
    </citation>
    <scope>NUCLEOTIDE SEQUENCE [LARGE SCALE GENOMIC DNA]</scope>
    <source>
        <strain evidence="2">3</strain>
    </source>
</reference>
<organism evidence="2 3">
    <name type="scientific">Candidatus Accumulibacter aalborgensis</name>
    <dbReference type="NCBI Taxonomy" id="1860102"/>
    <lineage>
        <taxon>Bacteria</taxon>
        <taxon>Pseudomonadati</taxon>
        <taxon>Pseudomonadota</taxon>
        <taxon>Betaproteobacteria</taxon>
        <taxon>Candidatus Accumulibacter</taxon>
    </lineage>
</organism>
<keyword evidence="1" id="KW-1133">Transmembrane helix</keyword>
<dbReference type="AlphaFoldDB" id="A0A1A8XIZ4"/>